<evidence type="ECO:0000313" key="3">
    <source>
        <dbReference type="EMBL" id="AMG34633.1"/>
    </source>
</evidence>
<dbReference type="PANTHER" id="PTHR43751:SF2">
    <property type="entry name" value="SULFATASE N-TERMINAL DOMAIN-CONTAINING PROTEIN"/>
    <property type="match status" value="1"/>
</dbReference>
<dbReference type="Pfam" id="PF00884">
    <property type="entry name" value="Sulfatase"/>
    <property type="match status" value="1"/>
</dbReference>
<evidence type="ECO:0000259" key="2">
    <source>
        <dbReference type="Pfam" id="PF00884"/>
    </source>
</evidence>
<organism evidence="3 4">
    <name type="scientific">Alcaligenes xylosoxydans xylosoxydans</name>
    <name type="common">Achromobacter xylosoxidans</name>
    <dbReference type="NCBI Taxonomy" id="85698"/>
    <lineage>
        <taxon>Bacteria</taxon>
        <taxon>Pseudomonadati</taxon>
        <taxon>Pseudomonadota</taxon>
        <taxon>Betaproteobacteria</taxon>
        <taxon>Burkholderiales</taxon>
        <taxon>Alcaligenaceae</taxon>
        <taxon>Achromobacter</taxon>
    </lineage>
</organism>
<dbReference type="Gene3D" id="3.30.1120.10">
    <property type="match status" value="1"/>
</dbReference>
<dbReference type="InterPro" id="IPR017850">
    <property type="entry name" value="Alkaline_phosphatase_core_sf"/>
</dbReference>
<gene>
    <name evidence="3" type="ORF">AL504_00260</name>
</gene>
<keyword evidence="1" id="KW-0732">Signal</keyword>
<dbReference type="Gene3D" id="3.40.720.10">
    <property type="entry name" value="Alkaline Phosphatase, subunit A"/>
    <property type="match status" value="1"/>
</dbReference>
<dbReference type="InterPro" id="IPR052701">
    <property type="entry name" value="GAG_Ulvan_Degrading_Sulfatases"/>
</dbReference>
<sequence>MKARRWWGAALLAASSLVAMGGAQSQTAAQTPAGQAKPQGDASAKKPNILVIFGDDIGQANISAYTRGVVGYTTPNIDRIAKEGAIFTDYYAENSCTAGRSSFITGQSPRRTGLSKVGVPGATVGLQDRDITIAQALKSHGYNTAQFGKNHLGDRDEYLPTKHGFDVFFGNLYHLNAEEEPERPYWPQNPKDPIIAAYKPRGVIQASADGKIQDTGALTTKRMETIDDETVGAALDYIDKHAKDDKPFFVWMNTTRMHIYTHIRPEYKGKSGMPGNDYADGMWEHDQDVGKLLKKLDDLGIADNTIVVYTTDNGPNQFSWPDAATTPFRNEKDSNWEGAFRVPAMVRWPGKIEPGTTKTGIVSGLDWFPTLLAAVGDADVKDRLLKGWTPGGGQKNYKVHLDGYNQLDYLTGKSDKSARDDFYYFNDDGLLVAMRFENWKIVFCEQRAPGGFAVWSDPFVCLRVPKVFNLRMDPYERADIVSDQYNDWLSKNAYLAFIGSAKASEFLQTFIEYPPSQRPASFSVDQVQEAVDKAIEKHFEEAAKKQGKSGS</sequence>
<protein>
    <submittedName>
        <fullName evidence="3">Arylsulfatase</fullName>
    </submittedName>
</protein>
<dbReference type="AlphaFoldDB" id="A0A0X8NUI2"/>
<reference evidence="4" key="1">
    <citation type="submission" date="2015-12" db="EMBL/GenBank/DDBJ databases">
        <title>FDA dAtabase for Regulatory Grade micrObial Sequences (FDA-ARGOS): Supporting development and validation of Infectious Disease Dx tests.</title>
        <authorList>
            <person name="Case J."/>
            <person name="Tallon L."/>
            <person name="Sadzewicz L."/>
            <person name="Sengamalay N."/>
            <person name="Ott S."/>
            <person name="Godinez A."/>
            <person name="Nagaraj S."/>
            <person name="Nadendla S."/>
            <person name="Sichtig H."/>
        </authorList>
    </citation>
    <scope>NUCLEOTIDE SEQUENCE [LARGE SCALE GENOMIC DNA]</scope>
    <source>
        <strain evidence="4">FDAARGOS_147</strain>
    </source>
</reference>
<dbReference type="SUPFAM" id="SSF53649">
    <property type="entry name" value="Alkaline phosphatase-like"/>
    <property type="match status" value="1"/>
</dbReference>
<evidence type="ECO:0000256" key="1">
    <source>
        <dbReference type="SAM" id="SignalP"/>
    </source>
</evidence>
<dbReference type="EMBL" id="CP014060">
    <property type="protein sequence ID" value="AMG34633.1"/>
    <property type="molecule type" value="Genomic_DNA"/>
</dbReference>
<dbReference type="RefSeq" id="WP_061070745.1">
    <property type="nucleotide sequence ID" value="NZ_CP014060.2"/>
</dbReference>
<evidence type="ECO:0000313" key="4">
    <source>
        <dbReference type="Proteomes" id="UP000060602"/>
    </source>
</evidence>
<dbReference type="Proteomes" id="UP000060602">
    <property type="component" value="Chromosome"/>
</dbReference>
<dbReference type="CDD" id="cd16142">
    <property type="entry name" value="ARS_like"/>
    <property type="match status" value="1"/>
</dbReference>
<feature type="signal peptide" evidence="1">
    <location>
        <begin position="1"/>
        <end position="21"/>
    </location>
</feature>
<accession>A0A0X8NUI2</accession>
<dbReference type="InterPro" id="IPR000917">
    <property type="entry name" value="Sulfatase_N"/>
</dbReference>
<dbReference type="PANTHER" id="PTHR43751">
    <property type="entry name" value="SULFATASE"/>
    <property type="match status" value="1"/>
</dbReference>
<name>A0A0X8NUI2_ALCXX</name>
<feature type="domain" description="Sulfatase N-terminal" evidence="2">
    <location>
        <begin position="47"/>
        <end position="376"/>
    </location>
</feature>
<feature type="chain" id="PRO_5007068929" evidence="1">
    <location>
        <begin position="22"/>
        <end position="551"/>
    </location>
</feature>
<proteinExistence type="predicted"/>